<keyword evidence="1" id="KW-0378">Hydrolase</keyword>
<proteinExistence type="predicted"/>
<organism evidence="1">
    <name type="scientific">Myoviridae sp. ctshb19</name>
    <dbReference type="NCBI Taxonomy" id="2825194"/>
    <lineage>
        <taxon>Viruses</taxon>
        <taxon>Duplodnaviria</taxon>
        <taxon>Heunggongvirae</taxon>
        <taxon>Uroviricota</taxon>
        <taxon>Caudoviricetes</taxon>
    </lineage>
</organism>
<name>A0A8S5UGP8_9CAUD</name>
<keyword evidence="1" id="KW-0540">Nuclease</keyword>
<dbReference type="GO" id="GO:0004519">
    <property type="term" value="F:endonuclease activity"/>
    <property type="evidence" value="ECO:0007669"/>
    <property type="project" value="UniProtKB-KW"/>
</dbReference>
<sequence length="141" mass="16474">MIKWLKSWIKPDILSVDIKQCPCCNLLIKDEMKRGAQRLCNVFISHHGRTTFYCGQCGSFAEYMQKPDSQKLIFLRVVKHTGNQSHADLVREVTDMQTRYNLLLAQKCITHRPPHVTDFSLHSWSQLHLAKARLKRNLKKL</sequence>
<keyword evidence="1" id="KW-0255">Endonuclease</keyword>
<accession>A0A8S5UGP8</accession>
<reference evidence="1" key="1">
    <citation type="journal article" date="2021" name="Proc. Natl. Acad. Sci. U.S.A.">
        <title>A Catalog of Tens of Thousands of Viruses from Human Metagenomes Reveals Hidden Associations with Chronic Diseases.</title>
        <authorList>
            <person name="Tisza M.J."/>
            <person name="Buck C.B."/>
        </authorList>
    </citation>
    <scope>NUCLEOTIDE SEQUENCE</scope>
    <source>
        <strain evidence="1">Ctshb19</strain>
    </source>
</reference>
<dbReference type="EMBL" id="BK016086">
    <property type="protein sequence ID" value="DAF93648.1"/>
    <property type="molecule type" value="Genomic_DNA"/>
</dbReference>
<evidence type="ECO:0000313" key="1">
    <source>
        <dbReference type="EMBL" id="DAF93648.1"/>
    </source>
</evidence>
<protein>
    <submittedName>
        <fullName evidence="1">Endonuclease 8-like protein</fullName>
    </submittedName>
</protein>